<protein>
    <submittedName>
        <fullName evidence="2">DsbA family protein</fullName>
    </submittedName>
</protein>
<dbReference type="Gene3D" id="3.40.30.10">
    <property type="entry name" value="Glutaredoxin"/>
    <property type="match status" value="1"/>
</dbReference>
<feature type="domain" description="Thioredoxin-like fold" evidence="1">
    <location>
        <begin position="17"/>
        <end position="172"/>
    </location>
</feature>
<evidence type="ECO:0000313" key="3">
    <source>
        <dbReference type="Proteomes" id="UP001597285"/>
    </source>
</evidence>
<sequence length="180" mass="20476">MDISNIIASEVGTTYGFKIGNPDAPVKVIEFINLRCPFCKKWYEDSKDVLAYYVAAGKVQRIIKHFDKEKPSLAKGNVVHHYLDYSNPEKALEEMDYFYDKQDEWGDLEELKEVAAYVEEKRGLTHQPNTEEINGIIEEAGRANVVLVPSVFIGEAIFDEHITSDELTDLIETALNETTK</sequence>
<dbReference type="Proteomes" id="UP001597285">
    <property type="component" value="Unassembled WGS sequence"/>
</dbReference>
<comment type="caution">
    <text evidence="2">The sequence shown here is derived from an EMBL/GenBank/DDBJ whole genome shotgun (WGS) entry which is preliminary data.</text>
</comment>
<gene>
    <name evidence="2" type="ORF">ACFSBK_08615</name>
</gene>
<organism evidence="2 3">
    <name type="scientific">Carnobacterium antarcticum</name>
    <dbReference type="NCBI Taxonomy" id="2126436"/>
    <lineage>
        <taxon>Bacteria</taxon>
        <taxon>Bacillati</taxon>
        <taxon>Bacillota</taxon>
        <taxon>Bacilli</taxon>
        <taxon>Lactobacillales</taxon>
        <taxon>Carnobacteriaceae</taxon>
        <taxon>Carnobacterium</taxon>
    </lineage>
</organism>
<dbReference type="RefSeq" id="WP_058919932.1">
    <property type="nucleotide sequence ID" value="NZ_JBHSQC010000015.1"/>
</dbReference>
<dbReference type="InterPro" id="IPR012336">
    <property type="entry name" value="Thioredoxin-like_fold"/>
</dbReference>
<accession>A0ABW4NN97</accession>
<dbReference type="InterPro" id="IPR036249">
    <property type="entry name" value="Thioredoxin-like_sf"/>
</dbReference>
<evidence type="ECO:0000259" key="1">
    <source>
        <dbReference type="Pfam" id="PF13462"/>
    </source>
</evidence>
<keyword evidence="3" id="KW-1185">Reference proteome</keyword>
<dbReference type="Gene3D" id="1.10.1200.90">
    <property type="entry name" value="DsbA-like domain"/>
    <property type="match status" value="1"/>
</dbReference>
<evidence type="ECO:0000313" key="2">
    <source>
        <dbReference type="EMBL" id="MFD1799909.1"/>
    </source>
</evidence>
<proteinExistence type="predicted"/>
<dbReference type="SUPFAM" id="SSF52833">
    <property type="entry name" value="Thioredoxin-like"/>
    <property type="match status" value="1"/>
</dbReference>
<name>A0ABW4NN97_9LACT</name>
<dbReference type="EMBL" id="JBHUFF010000014">
    <property type="protein sequence ID" value="MFD1799909.1"/>
    <property type="molecule type" value="Genomic_DNA"/>
</dbReference>
<reference evidence="3" key="1">
    <citation type="journal article" date="2019" name="Int. J. Syst. Evol. Microbiol.">
        <title>The Global Catalogue of Microorganisms (GCM) 10K type strain sequencing project: providing services to taxonomists for standard genome sequencing and annotation.</title>
        <authorList>
            <consortium name="The Broad Institute Genomics Platform"/>
            <consortium name="The Broad Institute Genome Sequencing Center for Infectious Disease"/>
            <person name="Wu L."/>
            <person name="Ma J."/>
        </authorList>
    </citation>
    <scope>NUCLEOTIDE SEQUENCE [LARGE SCALE GENOMIC DNA]</scope>
    <source>
        <strain evidence="3">KCTC 42143</strain>
    </source>
</reference>
<dbReference type="Pfam" id="PF13462">
    <property type="entry name" value="Thioredoxin_4"/>
    <property type="match status" value="1"/>
</dbReference>